<dbReference type="SUPFAM" id="SSF56672">
    <property type="entry name" value="DNA/RNA polymerases"/>
    <property type="match status" value="1"/>
</dbReference>
<protein>
    <recommendedName>
        <fullName evidence="1">Reverse transcriptase domain-containing protein</fullName>
    </recommendedName>
</protein>
<dbReference type="PANTHER" id="PTHR24559:SF444">
    <property type="entry name" value="REVERSE TRANSCRIPTASE DOMAIN-CONTAINING PROTEIN"/>
    <property type="match status" value="1"/>
</dbReference>
<evidence type="ECO:0000259" key="1">
    <source>
        <dbReference type="PROSITE" id="PS50878"/>
    </source>
</evidence>
<feature type="domain" description="Reverse transcriptase" evidence="1">
    <location>
        <begin position="1"/>
        <end position="82"/>
    </location>
</feature>
<dbReference type="InterPro" id="IPR043502">
    <property type="entry name" value="DNA/RNA_pol_sf"/>
</dbReference>
<organism evidence="2">
    <name type="scientific">Ananas comosus var. bracteatus</name>
    <name type="common">red pineapple</name>
    <dbReference type="NCBI Taxonomy" id="296719"/>
    <lineage>
        <taxon>Eukaryota</taxon>
        <taxon>Viridiplantae</taxon>
        <taxon>Streptophyta</taxon>
        <taxon>Embryophyta</taxon>
        <taxon>Tracheophyta</taxon>
        <taxon>Spermatophyta</taxon>
        <taxon>Magnoliopsida</taxon>
        <taxon>Liliopsida</taxon>
        <taxon>Poales</taxon>
        <taxon>Bromeliaceae</taxon>
        <taxon>Bromelioideae</taxon>
        <taxon>Ananas</taxon>
    </lineage>
</organism>
<dbReference type="CDD" id="cd01647">
    <property type="entry name" value="RT_LTR"/>
    <property type="match status" value="1"/>
</dbReference>
<sequence>MPFGLCNAPAAFMRLMNDILCPSLDDFVTVYLDDITIYSRTWEEDLVHVKKFFMQLKEHQLRLNPKKCEFGKKSLVYLRFMVGGVKLQIDPGKVRAIKKWPRPKNVTEVQSFTDVCQYV</sequence>
<accession>A0A6V7P1M8</accession>
<name>A0A6V7P1M8_ANACO</name>
<dbReference type="Gene3D" id="3.30.70.270">
    <property type="match status" value="2"/>
</dbReference>
<proteinExistence type="predicted"/>
<evidence type="ECO:0000313" key="2">
    <source>
        <dbReference type="EMBL" id="CAD1824730.1"/>
    </source>
</evidence>
<dbReference type="EMBL" id="LR862144">
    <property type="protein sequence ID" value="CAD1824730.1"/>
    <property type="molecule type" value="Genomic_DNA"/>
</dbReference>
<dbReference type="InterPro" id="IPR000477">
    <property type="entry name" value="RT_dom"/>
</dbReference>
<dbReference type="PROSITE" id="PS50878">
    <property type="entry name" value="RT_POL"/>
    <property type="match status" value="1"/>
</dbReference>
<dbReference type="FunFam" id="3.30.70.270:FF:000003">
    <property type="entry name" value="Transposon Ty3-G Gag-Pol polyprotein"/>
    <property type="match status" value="1"/>
</dbReference>
<dbReference type="AlphaFoldDB" id="A0A6V7P1M8"/>
<dbReference type="InterPro" id="IPR043128">
    <property type="entry name" value="Rev_trsase/Diguanyl_cyclase"/>
</dbReference>
<dbReference type="InterPro" id="IPR053134">
    <property type="entry name" value="RNA-dir_DNA_polymerase"/>
</dbReference>
<dbReference type="PANTHER" id="PTHR24559">
    <property type="entry name" value="TRANSPOSON TY3-I GAG-POL POLYPROTEIN"/>
    <property type="match status" value="1"/>
</dbReference>
<dbReference type="Pfam" id="PF00078">
    <property type="entry name" value="RVT_1"/>
    <property type="match status" value="1"/>
</dbReference>
<reference evidence="2" key="1">
    <citation type="submission" date="2020-07" db="EMBL/GenBank/DDBJ databases">
        <authorList>
            <person name="Lin J."/>
        </authorList>
    </citation>
    <scope>NUCLEOTIDE SEQUENCE</scope>
</reference>
<gene>
    <name evidence="2" type="ORF">CB5_LOCUS7941</name>
</gene>